<proteinExistence type="predicted"/>
<reference evidence="2" key="2">
    <citation type="submission" date="2020-06" db="EMBL/GenBank/DDBJ databases">
        <authorList>
            <person name="Ji K."/>
            <person name="Li J."/>
        </authorList>
    </citation>
    <scope>NUCLEOTIDE SEQUENCE</scope>
    <source>
        <strain evidence="2">JKM2019</strain>
        <tissue evidence="2">Whole body</tissue>
    </source>
</reference>
<reference evidence="3" key="4">
    <citation type="journal article" date="2022" name="Res Sq">
        <title>Comparative Genomics Reveals Insights into the Divergent Evolution of Astigmatic Mites and Household Pest Adaptations.</title>
        <authorList>
            <person name="Xiong Q."/>
            <person name="Wan A.T.-Y."/>
            <person name="Liu X.-Y."/>
            <person name="Fung C.S.-H."/>
            <person name="Xiao X."/>
            <person name="Malainual N."/>
            <person name="Hou J."/>
            <person name="Wang L."/>
            <person name="Wang M."/>
            <person name="Yang K."/>
            <person name="Cui Y."/>
            <person name="Leung E."/>
            <person name="Nong W."/>
            <person name="Shin S.-K."/>
            <person name="Au S."/>
            <person name="Jeong K.Y."/>
            <person name="Chew F.T."/>
            <person name="Hui J."/>
            <person name="Leung T.F."/>
            <person name="Tungtrongchitr A."/>
            <person name="Zhong N."/>
            <person name="Liu Z."/>
            <person name="Tsui S."/>
        </authorList>
    </citation>
    <scope>NUCLEOTIDE SEQUENCE</scope>
    <source>
        <strain evidence="3">Derf</strain>
        <tissue evidence="3">Whole organism</tissue>
    </source>
</reference>
<feature type="compositionally biased region" description="Polar residues" evidence="1">
    <location>
        <begin position="270"/>
        <end position="292"/>
    </location>
</feature>
<evidence type="ECO:0000313" key="2">
    <source>
        <dbReference type="EMBL" id="KAH7644612.1"/>
    </source>
</evidence>
<organism evidence="3 4">
    <name type="scientific">Dermatophagoides farinae</name>
    <name type="common">American house dust mite</name>
    <dbReference type="NCBI Taxonomy" id="6954"/>
    <lineage>
        <taxon>Eukaryota</taxon>
        <taxon>Metazoa</taxon>
        <taxon>Ecdysozoa</taxon>
        <taxon>Arthropoda</taxon>
        <taxon>Chelicerata</taxon>
        <taxon>Arachnida</taxon>
        <taxon>Acari</taxon>
        <taxon>Acariformes</taxon>
        <taxon>Sarcoptiformes</taxon>
        <taxon>Astigmata</taxon>
        <taxon>Psoroptidia</taxon>
        <taxon>Analgoidea</taxon>
        <taxon>Pyroglyphidae</taxon>
        <taxon>Dermatophagoidinae</taxon>
        <taxon>Dermatophagoides</taxon>
    </lineage>
</organism>
<dbReference type="Proteomes" id="UP000828236">
    <property type="component" value="Unassembled WGS sequence"/>
</dbReference>
<comment type="caution">
    <text evidence="3">The sequence shown here is derived from an EMBL/GenBank/DDBJ whole genome shotgun (WGS) entry which is preliminary data.</text>
</comment>
<dbReference type="EMBL" id="SDOV01000001">
    <property type="protein sequence ID" value="KAH7644612.1"/>
    <property type="molecule type" value="Genomic_DNA"/>
</dbReference>
<evidence type="ECO:0000256" key="1">
    <source>
        <dbReference type="SAM" id="MobiDB-lite"/>
    </source>
</evidence>
<feature type="region of interest" description="Disordered" evidence="1">
    <location>
        <begin position="233"/>
        <end position="404"/>
    </location>
</feature>
<sequence>MYDDHKKKWLLFLNQFTFRCEKCEKVLSCTFDLDGPLRSKHLIRLAVYEGYPVEIFLYCFVKEPATKKYSQHCLFWSSPLPSTPVVKRYPLEYWDIDQFKIRSYRPEILREMFYVTGRLLKWPRLICNWPHLPSEWKTKFFASKSTWLYYLEPRDFKCLLLSDYSKYPNCATNDGSIKEQSQSFQHQTTFKTNLKFQDQSKPQVFVQRKLSISENPNHAPMFKTLNFIPKSSKSCHSETESRKSAQIVQKNVPSGSTKQKVEKCKRVTRQKTSINCLQSNQSSGIKRQSVNRKNAAGSLNGKSSETKTTKSVRKNSSKSVSSNKKSKEPKKTKSTQKSRSSKAVSSSGKKPKETKKTKSTQKNRSTKAETLMATKSSTGRSKRTKNYSSQTDSAKKITQKKIAL</sequence>
<reference evidence="3" key="1">
    <citation type="submission" date="2013-05" db="EMBL/GenBank/DDBJ databases">
        <authorList>
            <person name="Yim A.K.Y."/>
            <person name="Chan T.F."/>
            <person name="Ji K.M."/>
            <person name="Liu X.Y."/>
            <person name="Zhou J.W."/>
            <person name="Li R.Q."/>
            <person name="Yang K.Y."/>
            <person name="Li J."/>
            <person name="Li M."/>
            <person name="Law P.T.W."/>
            <person name="Wu Y.L."/>
            <person name="Cai Z.L."/>
            <person name="Qin H."/>
            <person name="Bao Y."/>
            <person name="Leung R.K.K."/>
            <person name="Ng P.K.S."/>
            <person name="Zou J."/>
            <person name="Zhong X.J."/>
            <person name="Ran P.X."/>
            <person name="Zhong N.S."/>
            <person name="Liu Z.G."/>
            <person name="Tsui S.K.W."/>
        </authorList>
    </citation>
    <scope>NUCLEOTIDE SEQUENCE</scope>
    <source>
        <strain evidence="3">Derf</strain>
        <tissue evidence="3">Whole organism</tissue>
    </source>
</reference>
<dbReference type="AlphaFoldDB" id="A0A922L1N9"/>
<feature type="compositionally biased region" description="Polar residues" evidence="1">
    <location>
        <begin position="244"/>
        <end position="258"/>
    </location>
</feature>
<accession>A0A922L1N9</accession>
<gene>
    <name evidence="3" type="ORF">DERF_010128</name>
    <name evidence="2" type="ORF">HUG17_0150</name>
</gene>
<reference evidence="2" key="3">
    <citation type="journal article" date="2021" name="World Allergy Organ. J.">
        <title>Chromosome-level assembly of Dermatophagoides farinae genome and transcriptome reveals two novel allergens Der f 37 and Der f 39.</title>
        <authorList>
            <person name="Chen J."/>
            <person name="Cai Z."/>
            <person name="Fan D."/>
            <person name="Hu J."/>
            <person name="Hou Y."/>
            <person name="He Y."/>
            <person name="Zhang Z."/>
            <person name="Zhao Z."/>
            <person name="Gao P."/>
            <person name="Hu W."/>
            <person name="Sun J."/>
            <person name="Li J."/>
            <person name="Ji K."/>
        </authorList>
    </citation>
    <scope>NUCLEOTIDE SEQUENCE</scope>
    <source>
        <strain evidence="2">JKM2019</strain>
    </source>
</reference>
<protein>
    <submittedName>
        <fullName evidence="3">Uncharacterized protein</fullName>
    </submittedName>
</protein>
<evidence type="ECO:0000313" key="4">
    <source>
        <dbReference type="Proteomes" id="UP000790347"/>
    </source>
</evidence>
<keyword evidence="4" id="KW-1185">Reference proteome</keyword>
<name>A0A922L1N9_DERFA</name>
<evidence type="ECO:0000313" key="3">
    <source>
        <dbReference type="EMBL" id="KAH9511689.1"/>
    </source>
</evidence>
<dbReference type="Proteomes" id="UP000790347">
    <property type="component" value="Unassembled WGS sequence"/>
</dbReference>
<dbReference type="EMBL" id="ASGP02000004">
    <property type="protein sequence ID" value="KAH9511689.1"/>
    <property type="molecule type" value="Genomic_DNA"/>
</dbReference>